<dbReference type="PANTHER" id="PTHR23021">
    <property type="entry name" value="SERPENTINE RECEPTOR, CLASS T"/>
    <property type="match status" value="1"/>
</dbReference>
<dbReference type="AlphaFoldDB" id="A0AAD5QW95"/>
<sequence length="157" mass="18362">MYRSKQVFKGYRMYLILLVPFFYSLVFTFFTPPMLFDSTHMAWLFPSFASETSTLKQYSHALTANNVFIVVTTCLLYMKYARVILRSSESRMTWGEKIVFHSNVIHLHGKFCGGDDLHLHAIRVHPDFFSRDSSHRLATRSWIPSVCVPRCQQDHTT</sequence>
<comment type="caution">
    <text evidence="2">The sequence shown here is derived from an EMBL/GenBank/DDBJ whole genome shotgun (WGS) entry which is preliminary data.</text>
</comment>
<dbReference type="InterPro" id="IPR019425">
    <property type="entry name" value="7TM_GPCR_serpentine_rcpt_Srt"/>
</dbReference>
<evidence type="ECO:0000256" key="1">
    <source>
        <dbReference type="SAM" id="Phobius"/>
    </source>
</evidence>
<evidence type="ECO:0000313" key="3">
    <source>
        <dbReference type="Proteomes" id="UP001196413"/>
    </source>
</evidence>
<accession>A0AAD5QW95</accession>
<keyword evidence="1" id="KW-0812">Transmembrane</keyword>
<feature type="transmembrane region" description="Helical" evidence="1">
    <location>
        <begin position="12"/>
        <end position="36"/>
    </location>
</feature>
<keyword evidence="3" id="KW-1185">Reference proteome</keyword>
<protein>
    <submittedName>
        <fullName evidence="2">Uncharacterized protein</fullName>
    </submittedName>
</protein>
<feature type="transmembrane region" description="Helical" evidence="1">
    <location>
        <begin position="58"/>
        <end position="78"/>
    </location>
</feature>
<evidence type="ECO:0000313" key="2">
    <source>
        <dbReference type="EMBL" id="KAJ1362111.1"/>
    </source>
</evidence>
<keyword evidence="1" id="KW-1133">Transmembrane helix</keyword>
<dbReference type="EMBL" id="JAHQIW010004372">
    <property type="protein sequence ID" value="KAJ1362111.1"/>
    <property type="molecule type" value="Genomic_DNA"/>
</dbReference>
<organism evidence="2 3">
    <name type="scientific">Parelaphostrongylus tenuis</name>
    <name type="common">Meningeal worm</name>
    <dbReference type="NCBI Taxonomy" id="148309"/>
    <lineage>
        <taxon>Eukaryota</taxon>
        <taxon>Metazoa</taxon>
        <taxon>Ecdysozoa</taxon>
        <taxon>Nematoda</taxon>
        <taxon>Chromadorea</taxon>
        <taxon>Rhabditida</taxon>
        <taxon>Rhabditina</taxon>
        <taxon>Rhabditomorpha</taxon>
        <taxon>Strongyloidea</taxon>
        <taxon>Metastrongylidae</taxon>
        <taxon>Parelaphostrongylus</taxon>
    </lineage>
</organism>
<dbReference type="Proteomes" id="UP001196413">
    <property type="component" value="Unassembled WGS sequence"/>
</dbReference>
<keyword evidence="1" id="KW-0472">Membrane</keyword>
<proteinExistence type="predicted"/>
<gene>
    <name evidence="2" type="ORF">KIN20_021536</name>
</gene>
<name>A0AAD5QW95_PARTN</name>
<dbReference type="Pfam" id="PF10321">
    <property type="entry name" value="7TM_GPCR_Srt"/>
    <property type="match status" value="1"/>
</dbReference>
<reference evidence="2" key="1">
    <citation type="submission" date="2021-06" db="EMBL/GenBank/DDBJ databases">
        <title>Parelaphostrongylus tenuis whole genome reference sequence.</title>
        <authorList>
            <person name="Garwood T.J."/>
            <person name="Larsen P.A."/>
            <person name="Fountain-Jones N.M."/>
            <person name="Garbe J.R."/>
            <person name="Macchietto M.G."/>
            <person name="Kania S.A."/>
            <person name="Gerhold R.W."/>
            <person name="Richards J.E."/>
            <person name="Wolf T.M."/>
        </authorList>
    </citation>
    <scope>NUCLEOTIDE SEQUENCE</scope>
    <source>
        <strain evidence="2">MNPRO001-30</strain>
        <tissue evidence="2">Meninges</tissue>
    </source>
</reference>
<dbReference type="PANTHER" id="PTHR23021:SF11">
    <property type="entry name" value="SERPENTINE RECEPTOR, CLASS T"/>
    <property type="match status" value="1"/>
</dbReference>